<dbReference type="AlphaFoldDB" id="M3Z6F5"/>
<dbReference type="EMBL" id="AEYP01012683">
    <property type="status" value="NOT_ANNOTATED_CDS"/>
    <property type="molecule type" value="Genomic_DNA"/>
</dbReference>
<feature type="region of interest" description="Disordered" evidence="1">
    <location>
        <begin position="51"/>
        <end position="78"/>
    </location>
</feature>
<feature type="compositionally biased region" description="Polar residues" evidence="1">
    <location>
        <begin position="127"/>
        <end position="140"/>
    </location>
</feature>
<protein>
    <submittedName>
        <fullName evidence="2">Uncharacterized protein</fullName>
    </submittedName>
</protein>
<dbReference type="Ensembl" id="ENSMPUT00000019447.1">
    <property type="protein sequence ID" value="ENSMPUP00000019168.1"/>
    <property type="gene ID" value="ENSMPUG00000019295.1"/>
</dbReference>
<evidence type="ECO:0000256" key="1">
    <source>
        <dbReference type="SAM" id="MobiDB-lite"/>
    </source>
</evidence>
<accession>M3Z6F5</accession>
<proteinExistence type="predicted"/>
<dbReference type="InParanoid" id="M3Z6F5"/>
<evidence type="ECO:0000313" key="2">
    <source>
        <dbReference type="Ensembl" id="ENSMPUP00000019168.1"/>
    </source>
</evidence>
<name>M3Z6F5_MUSPF</name>
<feature type="compositionally biased region" description="Low complexity" evidence="1">
    <location>
        <begin position="150"/>
        <end position="163"/>
    </location>
</feature>
<organism evidence="2">
    <name type="scientific">Mustela putorius furo</name>
    <name type="common">European domestic ferret</name>
    <name type="synonym">Mustela furo</name>
    <dbReference type="NCBI Taxonomy" id="9669"/>
    <lineage>
        <taxon>Eukaryota</taxon>
        <taxon>Metazoa</taxon>
        <taxon>Chordata</taxon>
        <taxon>Craniata</taxon>
        <taxon>Vertebrata</taxon>
        <taxon>Euteleostomi</taxon>
        <taxon>Mammalia</taxon>
        <taxon>Eutheria</taxon>
        <taxon>Laurasiatheria</taxon>
        <taxon>Carnivora</taxon>
        <taxon>Caniformia</taxon>
        <taxon>Musteloidea</taxon>
        <taxon>Mustelidae</taxon>
        <taxon>Mustelinae</taxon>
        <taxon>Mustela</taxon>
    </lineage>
</organism>
<dbReference type="HOGENOM" id="CLU_958255_0_0_1"/>
<sequence length="291" mass="30797">TLLSESYGHFCQKHVYTLHTRSCTASGGSYVSEGAFIEPLRPEVEKLLHLSPGDQSQEYGYGRSREAGHKRRGPPPLRSIPSHPCFAFALTFLCPAPPPGPRAKGPVSGTGTSRAPAEELSEKQPCPCTSLSHSPLSALQLTGAPPPRGSSPQSSASTSPLPSAHHLLAQGRSPPLPHAPLLPPFASLRFPAPTECSIPHSSMWTGSHFTWLGPRGNLTSSGPLAPVLALAPHFPSPGHCRSGGVSPLSLEDSSQPVSHTYRDTFQGLGSSWEPWVQLRSDEAGLWGASPP</sequence>
<feature type="region of interest" description="Disordered" evidence="1">
    <location>
        <begin position="100"/>
        <end position="180"/>
    </location>
</feature>
<reference evidence="2" key="1">
    <citation type="submission" date="2024-06" db="UniProtKB">
        <authorList>
            <consortium name="Ensembl"/>
        </authorList>
    </citation>
    <scope>IDENTIFICATION</scope>
</reference>